<accession>A0A9D9IA75</accession>
<keyword evidence="2" id="KW-0547">Nucleotide-binding</keyword>
<reference evidence="2" key="1">
    <citation type="submission" date="2020-10" db="EMBL/GenBank/DDBJ databases">
        <authorList>
            <person name="Gilroy R."/>
        </authorList>
    </citation>
    <scope>NUCLEOTIDE SEQUENCE</scope>
    <source>
        <strain evidence="2">14700</strain>
    </source>
</reference>
<dbReference type="PANTHER" id="PTHR30595:SF6">
    <property type="entry name" value="SCHLAFEN ALBA-2 DOMAIN-CONTAINING PROTEIN"/>
    <property type="match status" value="1"/>
</dbReference>
<comment type="caution">
    <text evidence="2">The sequence shown here is derived from an EMBL/GenBank/DDBJ whole genome shotgun (WGS) entry which is preliminary data.</text>
</comment>
<gene>
    <name evidence="2" type="ORF">IAA72_01795</name>
</gene>
<feature type="non-terminal residue" evidence="2">
    <location>
        <position position="229"/>
    </location>
</feature>
<dbReference type="InterPro" id="IPR038461">
    <property type="entry name" value="Schlafen_AlbA_2_dom_sf"/>
</dbReference>
<dbReference type="AlphaFoldDB" id="A0A9D9IA75"/>
<evidence type="ECO:0000259" key="1">
    <source>
        <dbReference type="Pfam" id="PF04326"/>
    </source>
</evidence>
<feature type="domain" description="Schlafen AlbA-2" evidence="1">
    <location>
        <begin position="17"/>
        <end position="145"/>
    </location>
</feature>
<dbReference type="GO" id="GO:0005524">
    <property type="term" value="F:ATP binding"/>
    <property type="evidence" value="ECO:0007669"/>
    <property type="project" value="UniProtKB-KW"/>
</dbReference>
<dbReference type="Gene3D" id="3.30.950.30">
    <property type="entry name" value="Schlafen, AAA domain"/>
    <property type="match status" value="1"/>
</dbReference>
<dbReference type="PANTHER" id="PTHR30595">
    <property type="entry name" value="GLPR-RELATED TRANSCRIPTIONAL REPRESSOR"/>
    <property type="match status" value="1"/>
</dbReference>
<dbReference type="Pfam" id="PF04326">
    <property type="entry name" value="SLFN_AlbA_2"/>
    <property type="match status" value="1"/>
</dbReference>
<protein>
    <submittedName>
        <fullName evidence="2">ATP-binding protein</fullName>
    </submittedName>
</protein>
<keyword evidence="2" id="KW-0067">ATP-binding</keyword>
<proteinExistence type="predicted"/>
<evidence type="ECO:0000313" key="2">
    <source>
        <dbReference type="EMBL" id="MBO8468501.1"/>
    </source>
</evidence>
<dbReference type="Proteomes" id="UP000810292">
    <property type="component" value="Unassembled WGS sequence"/>
</dbReference>
<name>A0A9D9IA75_9SPIO</name>
<evidence type="ECO:0000313" key="3">
    <source>
        <dbReference type="Proteomes" id="UP000810292"/>
    </source>
</evidence>
<dbReference type="EMBL" id="JADIMF010000026">
    <property type="protein sequence ID" value="MBO8468501.1"/>
    <property type="molecule type" value="Genomic_DNA"/>
</dbReference>
<organism evidence="2 3">
    <name type="scientific">Candidatus Ornithospirochaeta stercoravium</name>
    <dbReference type="NCBI Taxonomy" id="2840897"/>
    <lineage>
        <taxon>Bacteria</taxon>
        <taxon>Pseudomonadati</taxon>
        <taxon>Spirochaetota</taxon>
        <taxon>Spirochaetia</taxon>
        <taxon>Spirochaetales</taxon>
        <taxon>Spirochaetaceae</taxon>
        <taxon>Spirochaetaceae incertae sedis</taxon>
        <taxon>Candidatus Ornithospirochaeta</taxon>
    </lineage>
</organism>
<sequence length="229" mass="25671">MPLPISIPDLISQRIVENARIEYKSDWNPERILHTICAFANDIDNWGGGYIVIGIDEEDGMPVKPVKGIEKASIDRINKEILQTCNLIEPRYIPIVEETSYEGKEIIVIWVPGGEDRPYKCPISLSGQKSAKAYYIRKVSSTIKANGQDEKELFSLASKQPYDDRLNLNAEIGDLKSSLISEFLYNVGSDLYEASLSQPVSETGSAMQIIRGPKEMRKPINAGLMFFNN</sequence>
<reference evidence="2" key="2">
    <citation type="journal article" date="2021" name="PeerJ">
        <title>Extensive microbial diversity within the chicken gut microbiome revealed by metagenomics and culture.</title>
        <authorList>
            <person name="Gilroy R."/>
            <person name="Ravi A."/>
            <person name="Getino M."/>
            <person name="Pursley I."/>
            <person name="Horton D.L."/>
            <person name="Alikhan N.F."/>
            <person name="Baker D."/>
            <person name="Gharbi K."/>
            <person name="Hall N."/>
            <person name="Watson M."/>
            <person name="Adriaenssens E.M."/>
            <person name="Foster-Nyarko E."/>
            <person name="Jarju S."/>
            <person name="Secka A."/>
            <person name="Antonio M."/>
            <person name="Oren A."/>
            <person name="Chaudhuri R.R."/>
            <person name="La Ragione R."/>
            <person name="Hildebrand F."/>
            <person name="Pallen M.J."/>
        </authorList>
    </citation>
    <scope>NUCLEOTIDE SEQUENCE</scope>
    <source>
        <strain evidence="2">14700</strain>
    </source>
</reference>
<dbReference type="InterPro" id="IPR007421">
    <property type="entry name" value="Schlafen_AlbA_2_dom"/>
</dbReference>